<dbReference type="InterPro" id="IPR000642">
    <property type="entry name" value="Peptidase_M41"/>
</dbReference>
<dbReference type="PANTHER" id="PTHR23076">
    <property type="entry name" value="METALLOPROTEASE M41 FTSH"/>
    <property type="match status" value="1"/>
</dbReference>
<proteinExistence type="predicted"/>
<feature type="domain" description="AAA+ ATPase" evidence="2">
    <location>
        <begin position="340"/>
        <end position="479"/>
    </location>
</feature>
<dbReference type="Pfam" id="PF00004">
    <property type="entry name" value="AAA"/>
    <property type="match status" value="1"/>
</dbReference>
<dbReference type="InterPro" id="IPR003959">
    <property type="entry name" value="ATPase_AAA_core"/>
</dbReference>
<dbReference type="SMART" id="SM00382">
    <property type="entry name" value="AAA"/>
    <property type="match status" value="1"/>
</dbReference>
<dbReference type="Gene3D" id="3.40.50.300">
    <property type="entry name" value="P-loop containing nucleotide triphosphate hydrolases"/>
    <property type="match status" value="1"/>
</dbReference>
<dbReference type="InterPro" id="IPR003593">
    <property type="entry name" value="AAA+_ATPase"/>
</dbReference>
<dbReference type="GO" id="GO:0016887">
    <property type="term" value="F:ATP hydrolysis activity"/>
    <property type="evidence" value="ECO:0007669"/>
    <property type="project" value="InterPro"/>
</dbReference>
<dbReference type="CDD" id="cd19481">
    <property type="entry name" value="RecA-like_protease"/>
    <property type="match status" value="1"/>
</dbReference>
<evidence type="ECO:0000313" key="4">
    <source>
        <dbReference type="Proteomes" id="UP000241010"/>
    </source>
</evidence>
<dbReference type="GO" id="GO:0005524">
    <property type="term" value="F:ATP binding"/>
    <property type="evidence" value="ECO:0007669"/>
    <property type="project" value="InterPro"/>
</dbReference>
<dbReference type="SUPFAM" id="SSF52540">
    <property type="entry name" value="P-loop containing nucleoside triphosphate hydrolases"/>
    <property type="match status" value="1"/>
</dbReference>
<evidence type="ECO:0000256" key="1">
    <source>
        <dbReference type="SAM" id="MobiDB-lite"/>
    </source>
</evidence>
<keyword evidence="4" id="KW-1185">Reference proteome</keyword>
<dbReference type="GO" id="GO:0004222">
    <property type="term" value="F:metalloendopeptidase activity"/>
    <property type="evidence" value="ECO:0007669"/>
    <property type="project" value="InterPro"/>
</dbReference>
<comment type="caution">
    <text evidence="3">The sequence shown here is derived from an EMBL/GenBank/DDBJ whole genome shotgun (WGS) entry which is preliminary data.</text>
</comment>
<gene>
    <name evidence="3" type="ORF">C5F48_20080</name>
</gene>
<evidence type="ECO:0000313" key="3">
    <source>
        <dbReference type="EMBL" id="PTE19969.1"/>
    </source>
</evidence>
<accession>A0A2T4JPX1</accession>
<dbReference type="Pfam" id="PF01434">
    <property type="entry name" value="Peptidase_M41"/>
    <property type="match status" value="1"/>
</dbReference>
<protein>
    <submittedName>
        <fullName evidence="3">AAA family ATPase</fullName>
    </submittedName>
</protein>
<dbReference type="Proteomes" id="UP000241010">
    <property type="component" value="Unassembled WGS sequence"/>
</dbReference>
<dbReference type="GO" id="GO:0030163">
    <property type="term" value="P:protein catabolic process"/>
    <property type="evidence" value="ECO:0007669"/>
    <property type="project" value="TreeGrafter"/>
</dbReference>
<sequence length="731" mass="78710">MTHNTNTTPRPAWSELARQTVERMRRLIATGAERNDPLEPDRSEKAVAAAAPLRKPLDMLRDHPDIMHMPAEDWHAILDAGGDPYATSETGAVRPASPLPASRLLLALRLAATFGSTEGRDHALRHGGVTVIRRVPAADLSSVQEVLANLLPEGWRVVVPERNHHNRECSLLLATPSLFTGELKGVDLFRFHRLITDCFEGNLPMVILLPDTVDLPTDFPRHGYTDLTLAPISADILLAQLAASHSATGRVNEAAIRQALPEDSVLATLPRLTVLLALRAPTAPAAARQLARSCDPHRSSGSQEPRLEDMAGDGPALVAARQLVGDLKLWQKGEIGWSDLSRSLLLYGPPGTGKSWLAQAMGNSAGISVVTASFATWQASGHLGDMLREMHRSFAEARSRVPALLLIDEIDSVGSRTSGDLHNSSYRMQVINAFLAAMDGISREEGVIVVGTCNHPELMDPAILRPGRFDLKIEMPLPDVAALIGVMRRNLPFPEADLQDLAQRAAGLSSADVDAAIRDARARARWQGRDLSADDLRRVFGNGRSPDLDFRVAVHECGHAILCEALQLGQVRRILLTRGGGETHIETAPQAGLLPELEATLARIMAGRAAERVIFGSMSAGAGGSDSSDLAQATRLALSIDNSLGLGSAGPVWLGNAESMLLHDTALRARVRRLIEAAEERAVSVLSAHQPLLEAMARELASVRDFGPADSAHWLARLHPADRSGPEALPH</sequence>
<reference evidence="3 4" key="1">
    <citation type="submission" date="2018-03" db="EMBL/GenBank/DDBJ databases">
        <title>Cereibacter changlensis.</title>
        <authorList>
            <person name="Meyer T.E."/>
            <person name="Miller S."/>
            <person name="Lodha T."/>
            <person name="Gandham S."/>
            <person name="Chintalapati S."/>
            <person name="Chintalapati V.R."/>
        </authorList>
    </citation>
    <scope>NUCLEOTIDE SEQUENCE [LARGE SCALE GENOMIC DNA]</scope>
    <source>
        <strain evidence="3 4">JA139</strain>
    </source>
</reference>
<name>A0A2T4JPX1_9RHOB</name>
<dbReference type="AlphaFoldDB" id="A0A2T4JPX1"/>
<dbReference type="GO" id="GO:0005886">
    <property type="term" value="C:plasma membrane"/>
    <property type="evidence" value="ECO:0007669"/>
    <property type="project" value="TreeGrafter"/>
</dbReference>
<dbReference type="PANTHER" id="PTHR23076:SF97">
    <property type="entry name" value="ATP-DEPENDENT ZINC METALLOPROTEASE YME1L1"/>
    <property type="match status" value="1"/>
</dbReference>
<dbReference type="GO" id="GO:0006508">
    <property type="term" value="P:proteolysis"/>
    <property type="evidence" value="ECO:0007669"/>
    <property type="project" value="InterPro"/>
</dbReference>
<dbReference type="Gene3D" id="1.10.8.60">
    <property type="match status" value="1"/>
</dbReference>
<evidence type="ECO:0000259" key="2">
    <source>
        <dbReference type="SMART" id="SM00382"/>
    </source>
</evidence>
<organism evidence="3 4">
    <name type="scientific">Cereibacter changlensis JA139</name>
    <dbReference type="NCBI Taxonomy" id="1188249"/>
    <lineage>
        <taxon>Bacteria</taxon>
        <taxon>Pseudomonadati</taxon>
        <taxon>Pseudomonadota</taxon>
        <taxon>Alphaproteobacteria</taxon>
        <taxon>Rhodobacterales</taxon>
        <taxon>Paracoccaceae</taxon>
        <taxon>Cereibacter</taxon>
    </lineage>
</organism>
<dbReference type="Gene3D" id="1.20.58.760">
    <property type="entry name" value="Peptidase M41"/>
    <property type="match status" value="1"/>
</dbReference>
<dbReference type="InterPro" id="IPR027417">
    <property type="entry name" value="P-loop_NTPase"/>
</dbReference>
<dbReference type="OrthoDB" id="9809379at2"/>
<dbReference type="SUPFAM" id="SSF140990">
    <property type="entry name" value="FtsH protease domain-like"/>
    <property type="match status" value="1"/>
</dbReference>
<dbReference type="GO" id="GO:0004176">
    <property type="term" value="F:ATP-dependent peptidase activity"/>
    <property type="evidence" value="ECO:0007669"/>
    <property type="project" value="InterPro"/>
</dbReference>
<dbReference type="RefSeq" id="WP_107665575.1">
    <property type="nucleotide sequence ID" value="NZ_PZKG01000155.1"/>
</dbReference>
<dbReference type="InterPro" id="IPR037219">
    <property type="entry name" value="Peptidase_M41-like"/>
</dbReference>
<dbReference type="EMBL" id="PZKG01000155">
    <property type="protein sequence ID" value="PTE19969.1"/>
    <property type="molecule type" value="Genomic_DNA"/>
</dbReference>
<feature type="region of interest" description="Disordered" evidence="1">
    <location>
        <begin position="290"/>
        <end position="310"/>
    </location>
</feature>